<gene>
    <name evidence="1" type="ordered locus">Rxyl_1924</name>
</gene>
<proteinExistence type="predicted"/>
<keyword evidence="2" id="KW-1185">Reference proteome</keyword>
<protein>
    <recommendedName>
        <fullName evidence="3">PIN domain-containing protein</fullName>
    </recommendedName>
</protein>
<dbReference type="InterPro" id="IPR029060">
    <property type="entry name" value="PIN-like_dom_sf"/>
</dbReference>
<dbReference type="AlphaFoldDB" id="Q1AUQ7"/>
<reference evidence="1 2" key="1">
    <citation type="submission" date="2006-06" db="EMBL/GenBank/DDBJ databases">
        <title>Complete sequence of Rubrobacter xylanophilus DSM 9941.</title>
        <authorList>
            <consortium name="US DOE Joint Genome Institute"/>
            <person name="Copeland A."/>
            <person name="Lucas S."/>
            <person name="Lapidus A."/>
            <person name="Barry K."/>
            <person name="Detter J.C."/>
            <person name="Glavina del Rio T."/>
            <person name="Hammon N."/>
            <person name="Israni S."/>
            <person name="Dalin E."/>
            <person name="Tice H."/>
            <person name="Pitluck S."/>
            <person name="Munk A.C."/>
            <person name="Brettin T."/>
            <person name="Bruce D."/>
            <person name="Han C."/>
            <person name="Tapia R."/>
            <person name="Gilna P."/>
            <person name="Schmutz J."/>
            <person name="Larimer F."/>
            <person name="Land M."/>
            <person name="Hauser L."/>
            <person name="Kyrpides N."/>
            <person name="Lykidis A."/>
            <person name="da Costa M.S."/>
            <person name="Rainey F.A."/>
            <person name="Empadinhas N."/>
            <person name="Jolivet E."/>
            <person name="Battista J.R."/>
            <person name="Richardson P."/>
        </authorList>
    </citation>
    <scope>NUCLEOTIDE SEQUENCE [LARGE SCALE GENOMIC DNA]</scope>
    <source>
        <strain evidence="2">DSM 9941 / NBRC 16129 / PRD-1</strain>
    </source>
</reference>
<dbReference type="STRING" id="266117.Rxyl_1924"/>
<evidence type="ECO:0000313" key="1">
    <source>
        <dbReference type="EMBL" id="ABG04871.1"/>
    </source>
</evidence>
<dbReference type="KEGG" id="rxy:Rxyl_1924"/>
<dbReference type="Proteomes" id="UP000006637">
    <property type="component" value="Chromosome"/>
</dbReference>
<dbReference type="RefSeq" id="WP_011564886.1">
    <property type="nucleotide sequence ID" value="NC_008148.1"/>
</dbReference>
<accession>Q1AUQ7</accession>
<name>Q1AUQ7_RUBXD</name>
<dbReference type="Gene3D" id="3.40.50.1010">
    <property type="entry name" value="5'-nuclease"/>
    <property type="match status" value="1"/>
</dbReference>
<evidence type="ECO:0008006" key="3">
    <source>
        <dbReference type="Google" id="ProtNLM"/>
    </source>
</evidence>
<dbReference type="SUPFAM" id="SSF88723">
    <property type="entry name" value="PIN domain-like"/>
    <property type="match status" value="1"/>
</dbReference>
<dbReference type="EMBL" id="CP000386">
    <property type="protein sequence ID" value="ABG04871.1"/>
    <property type="molecule type" value="Genomic_DNA"/>
</dbReference>
<sequence>MTHPRPQRAREAALWLVGLIDAGVLVRVPEIADYEVRRELLRADKTEGVARLVRLAGEIGYLPLCTEAMRLAARFWADARKRGQPTAPDESIDADVILAAQAILAEDGGANTVEVATTNPRHLSRFVNARSWQEIRA</sequence>
<dbReference type="HOGENOM" id="CLU_142852_0_0_11"/>
<evidence type="ECO:0000313" key="2">
    <source>
        <dbReference type="Proteomes" id="UP000006637"/>
    </source>
</evidence>
<dbReference type="eggNOG" id="COG1487">
    <property type="taxonomic scope" value="Bacteria"/>
</dbReference>
<organism evidence="1 2">
    <name type="scientific">Rubrobacter xylanophilus (strain DSM 9941 / JCM 11954 / NBRC 16129 / PRD-1)</name>
    <dbReference type="NCBI Taxonomy" id="266117"/>
    <lineage>
        <taxon>Bacteria</taxon>
        <taxon>Bacillati</taxon>
        <taxon>Actinomycetota</taxon>
        <taxon>Rubrobacteria</taxon>
        <taxon>Rubrobacterales</taxon>
        <taxon>Rubrobacteraceae</taxon>
        <taxon>Rubrobacter</taxon>
    </lineage>
</organism>